<protein>
    <submittedName>
        <fullName evidence="1">Uncharacterized protein</fullName>
    </submittedName>
</protein>
<gene>
    <name evidence="1" type="ORF">G210_1176</name>
</gene>
<sequence length="372" mass="42957">MDELINNIKSSTDVLPSLTKLGDELRDESNRDKITQDLPTLIPHFNTFLHQKELILQTLRVMVNILAKNDTNRDFMTDDTNPSVNSFWSIIKNELEFDDDVAKFVYIMFSQFIYETEHKERYMKYLHSIKIQEKLYTSITDESFEDIGEFLYQLLSTNEITDNDKSFLKDLVDLNNDINEDDIGSIYVDLLELNSPQNIIFEKILTKIVPCESSLVKRKLMCAASELADDDSLTVAIDTISNTSDGYVFAASAIVIGNGISDRNSYEKVLKLADEQLGVMELVKLYFNNKITDVVQLQSIHLWINLINKEIAEEIVSRYDDDLKKFAKIIGDNGQYFPEIKDLFKKFYVKLIKLTPLPIDLVEYVKKSLFDE</sequence>
<reference evidence="1 2" key="1">
    <citation type="submission" date="2013-02" db="EMBL/GenBank/DDBJ databases">
        <title>Genome sequence of Candida maltosa Xu316, a potential industrial strain for xylitol and ethanol production.</title>
        <authorList>
            <person name="Yu J."/>
            <person name="Wang Q."/>
            <person name="Geng X."/>
            <person name="Bao W."/>
            <person name="He P."/>
            <person name="Cai J."/>
        </authorList>
    </citation>
    <scope>NUCLEOTIDE SEQUENCE [LARGE SCALE GENOMIC DNA]</scope>
    <source>
        <strain evidence="2">Xu316</strain>
    </source>
</reference>
<dbReference type="STRING" id="1245528.M3JZ41"/>
<dbReference type="eggNOG" id="ENOG502RQ0D">
    <property type="taxonomic scope" value="Eukaryota"/>
</dbReference>
<dbReference type="AlphaFoldDB" id="M3JZ41"/>
<dbReference type="OrthoDB" id="4095311at2759"/>
<keyword evidence="2" id="KW-1185">Reference proteome</keyword>
<name>M3JZ41_CANMX</name>
<proteinExistence type="predicted"/>
<evidence type="ECO:0000313" key="1">
    <source>
        <dbReference type="EMBL" id="EMG48275.1"/>
    </source>
</evidence>
<organism evidence="1 2">
    <name type="scientific">Candida maltosa (strain Xu316)</name>
    <name type="common">Yeast</name>
    <dbReference type="NCBI Taxonomy" id="1245528"/>
    <lineage>
        <taxon>Eukaryota</taxon>
        <taxon>Fungi</taxon>
        <taxon>Dikarya</taxon>
        <taxon>Ascomycota</taxon>
        <taxon>Saccharomycotina</taxon>
        <taxon>Pichiomycetes</taxon>
        <taxon>Debaryomycetaceae</taxon>
        <taxon>Candida/Lodderomyces clade</taxon>
        <taxon>Candida</taxon>
    </lineage>
</organism>
<dbReference type="EMBL" id="AOGT01001170">
    <property type="protein sequence ID" value="EMG48275.1"/>
    <property type="molecule type" value="Genomic_DNA"/>
</dbReference>
<dbReference type="Proteomes" id="UP000011777">
    <property type="component" value="Unassembled WGS sequence"/>
</dbReference>
<evidence type="ECO:0000313" key="2">
    <source>
        <dbReference type="Proteomes" id="UP000011777"/>
    </source>
</evidence>
<comment type="caution">
    <text evidence="1">The sequence shown here is derived from an EMBL/GenBank/DDBJ whole genome shotgun (WGS) entry which is preliminary data.</text>
</comment>
<accession>M3JZ41</accession>
<dbReference type="HOGENOM" id="CLU_743930_0_0_1"/>